<keyword evidence="2" id="KW-1185">Reference proteome</keyword>
<sequence length="33" mass="3830">MVVVVLFSSFCFFSQLGQLHFLDIIYVTLVIHL</sequence>
<reference evidence="1" key="1">
    <citation type="submission" date="2022-03" db="EMBL/GenBank/DDBJ databases">
        <authorList>
            <person name="Sayadi A."/>
        </authorList>
    </citation>
    <scope>NUCLEOTIDE SEQUENCE</scope>
</reference>
<proteinExistence type="predicted"/>
<evidence type="ECO:0000313" key="1">
    <source>
        <dbReference type="EMBL" id="CAH1999644.1"/>
    </source>
</evidence>
<dbReference type="Proteomes" id="UP001152888">
    <property type="component" value="Unassembled WGS sequence"/>
</dbReference>
<evidence type="ECO:0000313" key="2">
    <source>
        <dbReference type="Proteomes" id="UP001152888"/>
    </source>
</evidence>
<dbReference type="AlphaFoldDB" id="A0A9P0LRL7"/>
<dbReference type="EMBL" id="CAKOFQ010007374">
    <property type="protein sequence ID" value="CAH1999644.1"/>
    <property type="molecule type" value="Genomic_DNA"/>
</dbReference>
<organism evidence="1 2">
    <name type="scientific">Acanthoscelides obtectus</name>
    <name type="common">Bean weevil</name>
    <name type="synonym">Bruchus obtectus</name>
    <dbReference type="NCBI Taxonomy" id="200917"/>
    <lineage>
        <taxon>Eukaryota</taxon>
        <taxon>Metazoa</taxon>
        <taxon>Ecdysozoa</taxon>
        <taxon>Arthropoda</taxon>
        <taxon>Hexapoda</taxon>
        <taxon>Insecta</taxon>
        <taxon>Pterygota</taxon>
        <taxon>Neoptera</taxon>
        <taxon>Endopterygota</taxon>
        <taxon>Coleoptera</taxon>
        <taxon>Polyphaga</taxon>
        <taxon>Cucujiformia</taxon>
        <taxon>Chrysomeloidea</taxon>
        <taxon>Chrysomelidae</taxon>
        <taxon>Bruchinae</taxon>
        <taxon>Bruchini</taxon>
        <taxon>Acanthoscelides</taxon>
    </lineage>
</organism>
<gene>
    <name evidence="1" type="ORF">ACAOBT_LOCUS25100</name>
</gene>
<comment type="caution">
    <text evidence="1">The sequence shown here is derived from an EMBL/GenBank/DDBJ whole genome shotgun (WGS) entry which is preliminary data.</text>
</comment>
<accession>A0A9P0LRL7</accession>
<protein>
    <submittedName>
        <fullName evidence="1">Uncharacterized protein</fullName>
    </submittedName>
</protein>
<name>A0A9P0LRL7_ACAOB</name>